<protein>
    <submittedName>
        <fullName evidence="1">Uncharacterized protein</fullName>
    </submittedName>
</protein>
<keyword evidence="2" id="KW-1185">Reference proteome</keyword>
<evidence type="ECO:0000313" key="1">
    <source>
        <dbReference type="EMBL" id="KAI3769668.1"/>
    </source>
</evidence>
<gene>
    <name evidence="1" type="ORF">L6452_00777</name>
</gene>
<reference evidence="1 2" key="2">
    <citation type="journal article" date="2022" name="Mol. Ecol. Resour.">
        <title>The genomes of chicory, endive, great burdock and yacon provide insights into Asteraceae paleo-polyploidization history and plant inulin production.</title>
        <authorList>
            <person name="Fan W."/>
            <person name="Wang S."/>
            <person name="Wang H."/>
            <person name="Wang A."/>
            <person name="Jiang F."/>
            <person name="Liu H."/>
            <person name="Zhao H."/>
            <person name="Xu D."/>
            <person name="Zhang Y."/>
        </authorList>
    </citation>
    <scope>NUCLEOTIDE SEQUENCE [LARGE SCALE GENOMIC DNA]</scope>
    <source>
        <strain evidence="2">cv. Niubang</strain>
    </source>
</reference>
<reference evidence="2" key="1">
    <citation type="journal article" date="2022" name="Mol. Ecol. Resour.">
        <title>The genomes of chicory, endive, great burdock and yacon provide insights into Asteraceae palaeo-polyploidization history and plant inulin production.</title>
        <authorList>
            <person name="Fan W."/>
            <person name="Wang S."/>
            <person name="Wang H."/>
            <person name="Wang A."/>
            <person name="Jiang F."/>
            <person name="Liu H."/>
            <person name="Zhao H."/>
            <person name="Xu D."/>
            <person name="Zhang Y."/>
        </authorList>
    </citation>
    <scope>NUCLEOTIDE SEQUENCE [LARGE SCALE GENOMIC DNA]</scope>
    <source>
        <strain evidence="2">cv. Niubang</strain>
    </source>
</reference>
<accession>A0ACB9FFU2</accession>
<dbReference type="Proteomes" id="UP001055879">
    <property type="component" value="Linkage Group LG01"/>
</dbReference>
<proteinExistence type="predicted"/>
<sequence length="96" mass="10579">MKSPSVHYRRRSKRHKGMKKGDPPIELSVSPKDSSKRPKVVASSEETTVASPSNTVVSHYEVSHVAIEDLEEANDVIMEEVVASEIMEEVVTTSDA</sequence>
<comment type="caution">
    <text evidence="1">The sequence shown here is derived from an EMBL/GenBank/DDBJ whole genome shotgun (WGS) entry which is preliminary data.</text>
</comment>
<organism evidence="1 2">
    <name type="scientific">Arctium lappa</name>
    <name type="common">Greater burdock</name>
    <name type="synonym">Lappa major</name>
    <dbReference type="NCBI Taxonomy" id="4217"/>
    <lineage>
        <taxon>Eukaryota</taxon>
        <taxon>Viridiplantae</taxon>
        <taxon>Streptophyta</taxon>
        <taxon>Embryophyta</taxon>
        <taxon>Tracheophyta</taxon>
        <taxon>Spermatophyta</taxon>
        <taxon>Magnoliopsida</taxon>
        <taxon>eudicotyledons</taxon>
        <taxon>Gunneridae</taxon>
        <taxon>Pentapetalae</taxon>
        <taxon>asterids</taxon>
        <taxon>campanulids</taxon>
        <taxon>Asterales</taxon>
        <taxon>Asteraceae</taxon>
        <taxon>Carduoideae</taxon>
        <taxon>Cardueae</taxon>
        <taxon>Arctiinae</taxon>
        <taxon>Arctium</taxon>
    </lineage>
</organism>
<dbReference type="EMBL" id="CM042047">
    <property type="protein sequence ID" value="KAI3769668.1"/>
    <property type="molecule type" value="Genomic_DNA"/>
</dbReference>
<name>A0ACB9FFU2_ARCLA</name>
<evidence type="ECO:0000313" key="2">
    <source>
        <dbReference type="Proteomes" id="UP001055879"/>
    </source>
</evidence>